<protein>
    <recommendedName>
        <fullName evidence="3">RNA-directed RNA polymerase</fullName>
        <ecNumber evidence="3">2.7.7.48</ecNumber>
    </recommendedName>
</protein>
<dbReference type="GO" id="GO:0006351">
    <property type="term" value="P:DNA-templated transcription"/>
    <property type="evidence" value="ECO:0007669"/>
    <property type="project" value="InterPro"/>
</dbReference>
<evidence type="ECO:0000256" key="3">
    <source>
        <dbReference type="RuleBase" id="RU364050"/>
    </source>
</evidence>
<accession>A0A2Z5WAE4</accession>
<name>A0A2Z5WAE4_9VIRU</name>
<dbReference type="GO" id="GO:0003723">
    <property type="term" value="F:RNA binding"/>
    <property type="evidence" value="ECO:0007669"/>
    <property type="project" value="InterPro"/>
</dbReference>
<keyword evidence="3" id="KW-0808">Transferase</keyword>
<dbReference type="Pfam" id="PF02123">
    <property type="entry name" value="RdRP_4"/>
    <property type="match status" value="1"/>
</dbReference>
<evidence type="ECO:0000256" key="1">
    <source>
        <dbReference type="ARBA" id="ARBA00022741"/>
    </source>
</evidence>
<sequence length="1311" mass="147958">MSDGSVFYDAEGLFEAYSLNEMPKDAFTATVGYIILNPVPRSIYQQIPTLGSNDKGISLHYKMSLTYSALDILNGYNVPILKNYTWYPNDHVDLNCCATRAAELLGYTHTFTERAADPYKLGVLEQEVEKMLLLTWTKDIGIIRLSESYGEHTKYSDVAEIISSWLHALATDVARPKIIFIWYANHIAFAVDNKFLEKQTNLFARLSIKHQPSLRNTFNVIESKYPPNSGRPGGKIFITSSMLLKCASENALVAELARALAAADNDWENVAATAVMLLPYLEQAGRDIAIFLLNNTSIFNLKFSDYVKTCKEIHTNVRLTQQLPGYHKKWPEAHKGRAWANNIYGIDIIGGRSELIKFDTEGEFVMRTIDPAIRGILTITESKPNQLKYITGPQYDSYLLSVIFRVTRKLIRPMVKLETMERWFNRRMFWAPSGGAPGAKLDWLTTGDTERASLQQNRTPDESYRLNKRGALLSLSLNDLKNTLSNRLRRAVQWSVEALKYESAKLRGILNTGIYPFLAQAYWLSQFDTNVADNVWYSTAHGNTTRLANSLRRLSDLTRTSLMWDYADFNINHTIKQMQLLYYASVSVLLERSETLTSQGLVKQIWNDMLDALKFSMDAKGAAYLHSALAKLTVLAARSLQSGERATSYVNSMSNEVDTEIVKDTARRVLGMEVFTGANDKLGDDLFGTCSTMWEAVLTSALYNLTGSAGQVYKLTMEYGGDISSYGEYLRLSYDGQNNTVTGYAPRAMMGFIHGEYMLDSVVTPYERTATILEQLNKLKRRGWCPPDHLVDSIVARNTSLVYTDKDGHKHHVIGDKRLAITPAIFGGIGVTQTQDAEIVSAGAGGLIRPVNAKSVALIIPSGEGKTYTAMRYSFAIDHDSLVDETIARPLREHANLTGDWKPVNKYLRHVANEFLVNAHVPKMLLTWSRDTAPIGIRCFAAVLEQPTGIRANIANRASVQREFGKNVARFKSTQGISEYAAKLYLQYMSTNTYSVDVFESTSQLPQYKLPKLPATAILRKAKTHVIDYDTLNRYGIRQVSSIDDALLESAVSGAVPKRLLSQALADYAKALDSWQKAGHYTEKIIHVSGLNRLTQPIRTYVENVIHDNLALTDATGHVQTSSKFRLNSHNFPDTHEITHYYGFLTSLLNTFNLSTNAGLNLLLDEMTPLRYSGRIGKLYRLYKLQRPNAVETRHNYRQFNRLESFFEYAQQFSEKSQLLAYATFSANFDKYIDSSLSLIPPLNDDTSVEFVSFCRSATLRYFESNSERFFDLLTRQPNELTVTFWVVEQHLSQVIRQELGKRFPGIILKD</sequence>
<organism evidence="4">
    <name type="scientific">Rosellinia necatrix fusagravirus 1</name>
    <dbReference type="NCBI Taxonomy" id="2056542"/>
    <lineage>
        <taxon>Viruses</taxon>
        <taxon>Riboviria</taxon>
        <taxon>Orthornavirae</taxon>
        <taxon>Duplornaviricota</taxon>
        <taxon>Chrymotiviricetes</taxon>
        <taxon>Ghabrivirales</taxon>
        <taxon>Alphatotivirineae</taxon>
        <taxon>Fusagraviridae</taxon>
        <taxon>Fusagravirus</taxon>
        <taxon>Fusagravirus jyuni</taxon>
    </lineage>
</organism>
<evidence type="ECO:0000313" key="4">
    <source>
        <dbReference type="EMBL" id="BBB86778.1"/>
    </source>
</evidence>
<dbReference type="InterPro" id="IPR001795">
    <property type="entry name" value="RNA-dir_pol_luteovirus"/>
</dbReference>
<dbReference type="EC" id="2.7.7.48" evidence="3"/>
<dbReference type="EMBL" id="LC333734">
    <property type="protein sequence ID" value="BBB86778.1"/>
    <property type="molecule type" value="Genomic_RNA"/>
</dbReference>
<dbReference type="GO" id="GO:0003968">
    <property type="term" value="F:RNA-directed RNA polymerase activity"/>
    <property type="evidence" value="ECO:0007669"/>
    <property type="project" value="UniProtKB-KW"/>
</dbReference>
<keyword evidence="3" id="KW-0693">Viral RNA replication</keyword>
<proteinExistence type="predicted"/>
<keyword evidence="3" id="KW-0548">Nucleotidyltransferase</keyword>
<evidence type="ECO:0000256" key="2">
    <source>
        <dbReference type="ARBA" id="ARBA00048744"/>
    </source>
</evidence>
<comment type="catalytic activity">
    <reaction evidence="2 3">
        <text>RNA(n) + a ribonucleoside 5'-triphosphate = RNA(n+1) + diphosphate</text>
        <dbReference type="Rhea" id="RHEA:21248"/>
        <dbReference type="Rhea" id="RHEA-COMP:14527"/>
        <dbReference type="Rhea" id="RHEA-COMP:17342"/>
        <dbReference type="ChEBI" id="CHEBI:33019"/>
        <dbReference type="ChEBI" id="CHEBI:61557"/>
        <dbReference type="ChEBI" id="CHEBI:140395"/>
        <dbReference type="EC" id="2.7.7.48"/>
    </reaction>
</comment>
<keyword evidence="1 3" id="KW-0547">Nucleotide-binding</keyword>
<dbReference type="GO" id="GO:0000166">
    <property type="term" value="F:nucleotide binding"/>
    <property type="evidence" value="ECO:0007669"/>
    <property type="project" value="UniProtKB-KW"/>
</dbReference>
<keyword evidence="3 4" id="KW-0696">RNA-directed RNA polymerase</keyword>
<reference evidence="4" key="1">
    <citation type="journal article" date="2018" name="Environ. Microbiol.">
        <title>Novel, diverse RNA viruses from Mediterranean isolates of the phytopathogenic fungus, Rosellinia necatrix: insights into evolutionary biology of fungal viruses.</title>
        <authorList>
            <person name="Arjona-Lopez J.M."/>
            <person name="Telengech P."/>
            <person name="Jamal A."/>
            <person name="Hisano S."/>
            <person name="Kondo H."/>
            <person name="Yelin M.D."/>
            <person name="Arjona-Girona I."/>
            <person name="Kanematsu S."/>
            <person name="Lopez-Herrera C.J."/>
            <person name="Suzuki N."/>
        </authorList>
    </citation>
    <scope>NUCLEOTIDE SEQUENCE</scope>
</reference>